<protein>
    <submittedName>
        <fullName evidence="1">Uncharacterized protein</fullName>
    </submittedName>
</protein>
<organism evidence="1 2">
    <name type="scientific">Candidatus Gallimonas intestinavium</name>
    <dbReference type="NCBI Taxonomy" id="2838603"/>
    <lineage>
        <taxon>Bacteria</taxon>
        <taxon>Bacillati</taxon>
        <taxon>Bacillota</taxon>
        <taxon>Clostridia</taxon>
        <taxon>Candidatus Gallimonas</taxon>
    </lineage>
</organism>
<reference evidence="1" key="2">
    <citation type="submission" date="2021-04" db="EMBL/GenBank/DDBJ databases">
        <authorList>
            <person name="Gilroy R."/>
        </authorList>
    </citation>
    <scope>NUCLEOTIDE SEQUENCE</scope>
    <source>
        <strain evidence="1">ChiW7-2402</strain>
    </source>
</reference>
<accession>A0A9D2JZK5</accession>
<dbReference type="Proteomes" id="UP000824102">
    <property type="component" value="Unassembled WGS sequence"/>
</dbReference>
<dbReference type="AlphaFoldDB" id="A0A9D2JZK5"/>
<dbReference type="EMBL" id="DXBB01000046">
    <property type="protein sequence ID" value="HIZ72472.1"/>
    <property type="molecule type" value="Genomic_DNA"/>
</dbReference>
<evidence type="ECO:0000313" key="1">
    <source>
        <dbReference type="EMBL" id="HIZ72472.1"/>
    </source>
</evidence>
<name>A0A9D2JZK5_9FIRM</name>
<comment type="caution">
    <text evidence="1">The sequence shown here is derived from an EMBL/GenBank/DDBJ whole genome shotgun (WGS) entry which is preliminary data.</text>
</comment>
<gene>
    <name evidence="1" type="ORF">H9964_02695</name>
</gene>
<feature type="non-terminal residue" evidence="1">
    <location>
        <position position="1"/>
    </location>
</feature>
<evidence type="ECO:0000313" key="2">
    <source>
        <dbReference type="Proteomes" id="UP000824102"/>
    </source>
</evidence>
<sequence length="411" mass="44464">AGHYSALGYRVGSVFVLQVVLERVNGDVLVVTRTTEGFTKDALTVRFGGNCFFADNITSEIGTATEVEQVTWPVYYPADPAITAETGLSVSFTLANSAGDKNDWSSLINAGGYIITYGNLDPWNNTGSELAEMHCYPGLTAFGGANATALLVTEPIDVLVNITKDQIEFYKDGVLIIRYVRSDPMSDNSKTVGDFIDAFLAEVEQNGFTFAEVAFDITNVEVGPAQKIEQNNDNGRVVEAVENALETGISISATISGHSGDWATHVIATASKMYVTLPNLDPYNNISNEFPTGFNASPAVANAFVGEGATWDYFLNKEGIFLTVTVDVEQGVKFYDKGVLIIWYRPDYVMSGTTTVADFAEFVLGEIESSGFTFMEGAVANSVTTNFQMDEALTDEEVLALYQQQAGMTVE</sequence>
<proteinExistence type="predicted"/>
<reference evidence="1" key="1">
    <citation type="journal article" date="2021" name="PeerJ">
        <title>Extensive microbial diversity within the chicken gut microbiome revealed by metagenomics and culture.</title>
        <authorList>
            <person name="Gilroy R."/>
            <person name="Ravi A."/>
            <person name="Getino M."/>
            <person name="Pursley I."/>
            <person name="Horton D.L."/>
            <person name="Alikhan N.F."/>
            <person name="Baker D."/>
            <person name="Gharbi K."/>
            <person name="Hall N."/>
            <person name="Watson M."/>
            <person name="Adriaenssens E.M."/>
            <person name="Foster-Nyarko E."/>
            <person name="Jarju S."/>
            <person name="Secka A."/>
            <person name="Antonio M."/>
            <person name="Oren A."/>
            <person name="Chaudhuri R.R."/>
            <person name="La Ragione R."/>
            <person name="Hildebrand F."/>
            <person name="Pallen M.J."/>
        </authorList>
    </citation>
    <scope>NUCLEOTIDE SEQUENCE</scope>
    <source>
        <strain evidence="1">ChiW7-2402</strain>
    </source>
</reference>